<name>A0ABM8CVG2_9NOCA</name>
<feature type="transmembrane region" description="Helical" evidence="1">
    <location>
        <begin position="99"/>
        <end position="118"/>
    </location>
</feature>
<dbReference type="Proteomes" id="UP001317870">
    <property type="component" value="Chromosome"/>
</dbReference>
<keyword evidence="3" id="KW-1185">Reference proteome</keyword>
<dbReference type="EMBL" id="AP026978">
    <property type="protein sequence ID" value="BDT98964.1"/>
    <property type="molecule type" value="Genomic_DNA"/>
</dbReference>
<keyword evidence="1" id="KW-0812">Transmembrane</keyword>
<keyword evidence="1" id="KW-0472">Membrane</keyword>
<evidence type="ECO:0000256" key="1">
    <source>
        <dbReference type="SAM" id="Phobius"/>
    </source>
</evidence>
<evidence type="ECO:0000313" key="2">
    <source>
        <dbReference type="EMBL" id="BDT98964.1"/>
    </source>
</evidence>
<sequence>MAINGNWGYVWAAVGSLITFGLLFRPWLTVSGPNGKAETNAFGRINASTRYLTVWSSSKPMALAHITGFWALLTTVAVIVCVLTVAVNLRTRNRILERATAISSVAVAICTICTLLYINSKAPELKEMTSRRWDLGGQLGSVMSWMFGNDKLPFPGISETRYSTSSLTRTAILACFTSIGSALAAGIQQILTGATMPFRLPWRPPSSDPHTDGT</sequence>
<evidence type="ECO:0000313" key="3">
    <source>
        <dbReference type="Proteomes" id="UP001317870"/>
    </source>
</evidence>
<organism evidence="2 3">
    <name type="scientific">Nocardia sputorum</name>
    <dbReference type="NCBI Taxonomy" id="2984338"/>
    <lineage>
        <taxon>Bacteria</taxon>
        <taxon>Bacillati</taxon>
        <taxon>Actinomycetota</taxon>
        <taxon>Actinomycetes</taxon>
        <taxon>Mycobacteriales</taxon>
        <taxon>Nocardiaceae</taxon>
        <taxon>Nocardia</taxon>
    </lineage>
</organism>
<gene>
    <name evidence="2" type="ORF">IFM12276_19930</name>
</gene>
<reference evidence="2 3" key="1">
    <citation type="submission" date="2022-11" db="EMBL/GenBank/DDBJ databases">
        <title>Genome Sequencing of Nocardia sp. ON39_IFM12276 and assembly.</title>
        <authorList>
            <person name="Shimojima M."/>
            <person name="Toyokawa M."/>
            <person name="Uesaka K."/>
        </authorList>
    </citation>
    <scope>NUCLEOTIDE SEQUENCE [LARGE SCALE GENOMIC DNA]</scope>
    <source>
        <strain evidence="2 3">IFM 12276</strain>
    </source>
</reference>
<keyword evidence="1" id="KW-1133">Transmembrane helix</keyword>
<feature type="transmembrane region" description="Helical" evidence="1">
    <location>
        <begin position="62"/>
        <end position="87"/>
    </location>
</feature>
<accession>A0ABM8CVG2</accession>
<feature type="transmembrane region" description="Helical" evidence="1">
    <location>
        <begin position="7"/>
        <end position="28"/>
    </location>
</feature>
<proteinExistence type="predicted"/>
<protein>
    <submittedName>
        <fullName evidence="2">Uncharacterized protein</fullName>
    </submittedName>
</protein>